<dbReference type="RefSeq" id="WP_015466416.1">
    <property type="nucleotide sequence ID" value="NC_020812.1"/>
</dbReference>
<dbReference type="Proteomes" id="UP000011932">
    <property type="component" value="Chromosome"/>
</dbReference>
<evidence type="ECO:0000313" key="2">
    <source>
        <dbReference type="Proteomes" id="UP000011932"/>
    </source>
</evidence>
<organism evidence="1 2">
    <name type="scientific">Micavibrio aeruginosavorus EPB</name>
    <dbReference type="NCBI Taxonomy" id="349215"/>
    <lineage>
        <taxon>Bacteria</taxon>
        <taxon>Pseudomonadati</taxon>
        <taxon>Bdellovibrionota</taxon>
        <taxon>Bdellovibrionia</taxon>
        <taxon>Bdellovibrionales</taxon>
        <taxon>Pseudobdellovibrionaceae</taxon>
        <taxon>Micavibrio</taxon>
    </lineage>
</organism>
<sequence length="236" mass="26088">MAKKAYHHYAKLRAEQPLRNPSFETADIIVRVEPSAPRNAEWARSKLALDISLAWDMERRNSIRSAYAKTGLCAAAVIGFQTAAYKVKYKTPEEIRIAEHKADIVSLAAAFKGADAPLPNTSQAVMDLRALPEGLACWTRYTNDPADVGSVHGTLVQKCLADEIAALNTPDDKDLSTAWLLCIVGSSLALYKGADIFWNKIRSHHKQSKAIRNNPLYDGEPLPSLLPQRALPKLER</sequence>
<gene>
    <name evidence="1" type="ORF">A11S_12</name>
</gene>
<evidence type="ECO:0000313" key="1">
    <source>
        <dbReference type="EMBL" id="AGH96850.1"/>
    </source>
</evidence>
<dbReference type="OrthoDB" id="8507211at2"/>
<dbReference type="EMBL" id="CP003538">
    <property type="protein sequence ID" value="AGH96850.1"/>
    <property type="molecule type" value="Genomic_DNA"/>
</dbReference>
<dbReference type="KEGG" id="man:A11S_12"/>
<protein>
    <submittedName>
        <fullName evidence="1">Uncharacterized protein</fullName>
    </submittedName>
</protein>
<accession>M4VEC9</accession>
<dbReference type="HOGENOM" id="CLU_1174327_0_0_5"/>
<dbReference type="STRING" id="349215.A11S_12"/>
<reference evidence="1 2" key="1">
    <citation type="journal article" date="2013" name="ISME J.">
        <title>By their genes ye shall know them: genomic signatures of predatory bacteria.</title>
        <authorList>
            <person name="Pasternak Z."/>
            <person name="Pietrokovski S."/>
            <person name="Rotem O."/>
            <person name="Gophna U."/>
            <person name="Lurie-Weinberger M.N."/>
            <person name="Jurkevitch E."/>
        </authorList>
    </citation>
    <scope>NUCLEOTIDE SEQUENCE [LARGE SCALE GENOMIC DNA]</scope>
    <source>
        <strain evidence="1">EPB</strain>
    </source>
</reference>
<name>M4VEC9_9BACT</name>
<dbReference type="AlphaFoldDB" id="M4VEC9"/>
<proteinExistence type="predicted"/>